<proteinExistence type="predicted"/>
<evidence type="ECO:0000313" key="2">
    <source>
        <dbReference type="Proteomes" id="UP000264353"/>
    </source>
</evidence>
<dbReference type="EMBL" id="CM010636">
    <property type="protein sequence ID" value="RID45905.1"/>
    <property type="molecule type" value="Genomic_DNA"/>
</dbReference>
<protein>
    <submittedName>
        <fullName evidence="1">Uncharacterized protein</fullName>
    </submittedName>
</protein>
<organism evidence="1 2">
    <name type="scientific">Brassica campestris</name>
    <name type="common">Field mustard</name>
    <dbReference type="NCBI Taxonomy" id="3711"/>
    <lineage>
        <taxon>Eukaryota</taxon>
        <taxon>Viridiplantae</taxon>
        <taxon>Streptophyta</taxon>
        <taxon>Embryophyta</taxon>
        <taxon>Tracheophyta</taxon>
        <taxon>Spermatophyta</taxon>
        <taxon>Magnoliopsida</taxon>
        <taxon>eudicotyledons</taxon>
        <taxon>Gunneridae</taxon>
        <taxon>Pentapetalae</taxon>
        <taxon>rosids</taxon>
        <taxon>malvids</taxon>
        <taxon>Brassicales</taxon>
        <taxon>Brassicaceae</taxon>
        <taxon>Brassiceae</taxon>
        <taxon>Brassica</taxon>
    </lineage>
</organism>
<evidence type="ECO:0000313" key="1">
    <source>
        <dbReference type="EMBL" id="RID45905.1"/>
    </source>
</evidence>
<dbReference type="Proteomes" id="UP000264353">
    <property type="component" value="Chromosome A9"/>
</dbReference>
<sequence length="68" mass="7917">MLFPQFQDLLTNLCRTSLSILKGPIPTRRVFWCSCRYSSTALIPIVGIVKSRVQLYIIRLVRYCPLWA</sequence>
<reference evidence="1 2" key="1">
    <citation type="submission" date="2018-06" db="EMBL/GenBank/DDBJ databases">
        <title>WGS assembly of Brassica rapa FPsc.</title>
        <authorList>
            <person name="Bowman J."/>
            <person name="Kohchi T."/>
            <person name="Yamato K."/>
            <person name="Jenkins J."/>
            <person name="Shu S."/>
            <person name="Ishizaki K."/>
            <person name="Yamaoka S."/>
            <person name="Nishihama R."/>
            <person name="Nakamura Y."/>
            <person name="Berger F."/>
            <person name="Adam C."/>
            <person name="Aki S."/>
            <person name="Althoff F."/>
            <person name="Araki T."/>
            <person name="Arteaga-Vazquez M."/>
            <person name="Balasubrmanian S."/>
            <person name="Bauer D."/>
            <person name="Boehm C."/>
            <person name="Briginshaw L."/>
            <person name="Caballero-Perez J."/>
            <person name="Catarino B."/>
            <person name="Chen F."/>
            <person name="Chiyoda S."/>
            <person name="Chovatia M."/>
            <person name="Davies K."/>
            <person name="Delmans M."/>
            <person name="Demura T."/>
            <person name="Dierschke T."/>
            <person name="Dolan L."/>
            <person name="Dorantes-Acosta A."/>
            <person name="Eklund D."/>
            <person name="Florent S."/>
            <person name="Flores-Sandoval E."/>
            <person name="Fujiyama A."/>
            <person name="Fukuzawa H."/>
            <person name="Galik B."/>
            <person name="Grimanelli D."/>
            <person name="Grimwood J."/>
            <person name="Grossniklaus U."/>
            <person name="Hamada T."/>
            <person name="Haseloff J."/>
            <person name="Hetherington A."/>
            <person name="Higo A."/>
            <person name="Hirakawa Y."/>
            <person name="Hundley H."/>
            <person name="Ikeda Y."/>
            <person name="Inoue K."/>
            <person name="Inoue S."/>
            <person name="Ishida S."/>
            <person name="Jia Q."/>
            <person name="Kakita M."/>
            <person name="Kanazawa T."/>
            <person name="Kawai Y."/>
            <person name="Kawashima T."/>
            <person name="Kennedy M."/>
            <person name="Kinose K."/>
            <person name="Kinoshita T."/>
            <person name="Kohara Y."/>
            <person name="Koide E."/>
            <person name="Komatsu K."/>
            <person name="Kopischke S."/>
            <person name="Kubo M."/>
            <person name="Kyozuka J."/>
            <person name="Lagercrantz U."/>
            <person name="Lin S."/>
            <person name="Lindquist E."/>
            <person name="Lipzen A."/>
            <person name="Lu C."/>
            <person name="Luna E."/>
            <person name="Martienssen R."/>
            <person name="Minamino N."/>
            <person name="Mizutani M."/>
            <person name="Mizutani M."/>
            <person name="Mochizuki N."/>
            <person name="Monte I."/>
            <person name="Mosher R."/>
            <person name="Nagasaki H."/>
            <person name="Nakagami H."/>
            <person name="Naramoto S."/>
            <person name="Nishitani K."/>
            <person name="Ohtani M."/>
            <person name="Okamoto T."/>
            <person name="Okumura M."/>
            <person name="Phillips J."/>
            <person name="Pollak B."/>
            <person name="Reinders A."/>
            <person name="Roevekamp M."/>
            <person name="Sano R."/>
            <person name="Sawa S."/>
            <person name="Schmid M."/>
            <person name="Shirakawa M."/>
            <person name="Solano R."/>
            <person name="Spunde A."/>
            <person name="Suetsugu N."/>
            <person name="Sugano S."/>
            <person name="Sugiyama A."/>
            <person name="Sun R."/>
            <person name="Suzuki Y."/>
            <person name="Takenaka M."/>
            <person name="Takezawa D."/>
            <person name="Tomogane H."/>
            <person name="Tsuzuki M."/>
            <person name="Ueda T."/>
            <person name="Umeda M."/>
            <person name="Ward J."/>
            <person name="Watanabe Y."/>
            <person name="Yazaki K."/>
            <person name="Yokoyama R."/>
            <person name="Yoshitake Y."/>
            <person name="Yotsui I."/>
            <person name="Zachgo S."/>
            <person name="Schmutz J."/>
        </authorList>
    </citation>
    <scope>NUCLEOTIDE SEQUENCE [LARGE SCALE GENOMIC DNA]</scope>
    <source>
        <strain evidence="2">cv. B-3</strain>
    </source>
</reference>
<name>A0A397XX54_BRACM</name>
<accession>A0A397XX54</accession>
<dbReference type="AlphaFoldDB" id="A0A397XX54"/>
<gene>
    <name evidence="1" type="ORF">BRARA_I02599</name>
</gene>